<dbReference type="GO" id="GO:0006508">
    <property type="term" value="P:proteolysis"/>
    <property type="evidence" value="ECO:0007669"/>
    <property type="project" value="UniProtKB-KW"/>
</dbReference>
<evidence type="ECO:0000313" key="14">
    <source>
        <dbReference type="Proteomes" id="UP000228687"/>
    </source>
</evidence>
<dbReference type="GO" id="GO:0016020">
    <property type="term" value="C:membrane"/>
    <property type="evidence" value="ECO:0007669"/>
    <property type="project" value="UniProtKB-SubCell"/>
</dbReference>
<evidence type="ECO:0000256" key="8">
    <source>
        <dbReference type="ARBA" id="ARBA00022989"/>
    </source>
</evidence>
<keyword evidence="4" id="KW-0645">Protease</keyword>
<evidence type="ECO:0000256" key="5">
    <source>
        <dbReference type="ARBA" id="ARBA00022692"/>
    </source>
</evidence>
<comment type="cofactor">
    <cofactor evidence="1">
        <name>Zn(2+)</name>
        <dbReference type="ChEBI" id="CHEBI:29105"/>
    </cofactor>
</comment>
<keyword evidence="8 11" id="KW-1133">Transmembrane helix</keyword>
<dbReference type="PANTHER" id="PTHR42837">
    <property type="entry name" value="REGULATOR OF SIGMA-E PROTEASE RSEP"/>
    <property type="match status" value="1"/>
</dbReference>
<name>A0A2H0YXA7_9BACT</name>
<feature type="domain" description="Peptidase M50" evidence="12">
    <location>
        <begin position="6"/>
        <end position="358"/>
    </location>
</feature>
<keyword evidence="5 11" id="KW-0812">Transmembrane</keyword>
<evidence type="ECO:0000256" key="2">
    <source>
        <dbReference type="ARBA" id="ARBA00004141"/>
    </source>
</evidence>
<accession>A0A2H0YXA7</accession>
<sequence>MSIFIFIVVIVSLIVVHEFGHFVAAKLSGMRVDEFGLGYPPRAVTIAKVGGTTYTLNWLPFGGFVKIYGEDSSTDSTCSPQAELWMPNSFSSKTRFAQAMVLVAGIAMNLFFAYVLITSALIIGTPRALGENELATARSTELMVASVLPNTPAALAGLLPGDFIISAKDAVEQWNAVDPQSFSAFINANRGNAVTLNVKHDGHLVSIMATPKEGIVATDPFRFALGVEVATVGVVPLSLGEAITEGASLTWGAIQLTAIGLLHFFYSVFTLSANFSQVAGPIGIAGVVGSASAQGFGNLLSIMAIISINLALINLIPIPALDGGRLLFVGIESVIRRPIKPSIAHAINAIGFVFLILLMLVVTAHDIFKIVG</sequence>
<keyword evidence="10 11" id="KW-0472">Membrane</keyword>
<feature type="transmembrane region" description="Helical" evidence="11">
    <location>
        <begin position="299"/>
        <end position="321"/>
    </location>
</feature>
<keyword evidence="7" id="KW-0862">Zinc</keyword>
<evidence type="ECO:0000256" key="10">
    <source>
        <dbReference type="ARBA" id="ARBA00023136"/>
    </source>
</evidence>
<evidence type="ECO:0000256" key="4">
    <source>
        <dbReference type="ARBA" id="ARBA00022670"/>
    </source>
</evidence>
<evidence type="ECO:0000256" key="7">
    <source>
        <dbReference type="ARBA" id="ARBA00022833"/>
    </source>
</evidence>
<evidence type="ECO:0000256" key="3">
    <source>
        <dbReference type="ARBA" id="ARBA00007931"/>
    </source>
</evidence>
<reference evidence="14" key="1">
    <citation type="submission" date="2017-09" db="EMBL/GenBank/DDBJ databases">
        <title>Depth-based differentiation of microbial function through sediment-hosted aquifers and enrichment of novel symbionts in the deep terrestrial subsurface.</title>
        <authorList>
            <person name="Probst A.J."/>
            <person name="Ladd B."/>
            <person name="Jarett J.K."/>
            <person name="Geller-Mcgrath D.E."/>
            <person name="Sieber C.M.K."/>
            <person name="Emerson J.B."/>
            <person name="Anantharaman K."/>
            <person name="Thomas B.C."/>
            <person name="Malmstrom R."/>
            <person name="Stieglmeier M."/>
            <person name="Klingl A."/>
            <person name="Woyke T."/>
            <person name="Ryan C.M."/>
            <person name="Banfield J.F."/>
        </authorList>
    </citation>
    <scope>NUCLEOTIDE SEQUENCE [LARGE SCALE GENOMIC DNA]</scope>
</reference>
<evidence type="ECO:0000256" key="6">
    <source>
        <dbReference type="ARBA" id="ARBA00022801"/>
    </source>
</evidence>
<feature type="transmembrane region" description="Helical" evidence="11">
    <location>
        <begin position="342"/>
        <end position="362"/>
    </location>
</feature>
<dbReference type="CDD" id="cd06163">
    <property type="entry name" value="S2P-M50_PDZ_RseP-like"/>
    <property type="match status" value="1"/>
</dbReference>
<dbReference type="Gene3D" id="2.30.42.10">
    <property type="match status" value="1"/>
</dbReference>
<dbReference type="SUPFAM" id="SSF50156">
    <property type="entry name" value="PDZ domain-like"/>
    <property type="match status" value="1"/>
</dbReference>
<dbReference type="AlphaFoldDB" id="A0A2H0YXA7"/>
<evidence type="ECO:0000256" key="1">
    <source>
        <dbReference type="ARBA" id="ARBA00001947"/>
    </source>
</evidence>
<dbReference type="PANTHER" id="PTHR42837:SF2">
    <property type="entry name" value="MEMBRANE METALLOPROTEASE ARASP2, CHLOROPLASTIC-RELATED"/>
    <property type="match status" value="1"/>
</dbReference>
<dbReference type="InterPro" id="IPR008915">
    <property type="entry name" value="Peptidase_M50"/>
</dbReference>
<organism evidence="13 14">
    <name type="scientific">Candidatus Kaiserbacteria bacterium CG08_land_8_20_14_0_20_50_21</name>
    <dbReference type="NCBI Taxonomy" id="1974604"/>
    <lineage>
        <taxon>Bacteria</taxon>
        <taxon>Candidatus Kaiseribacteriota</taxon>
    </lineage>
</organism>
<evidence type="ECO:0000313" key="13">
    <source>
        <dbReference type="EMBL" id="PIS43134.1"/>
    </source>
</evidence>
<comment type="subcellular location">
    <subcellularLocation>
        <location evidence="2">Membrane</location>
        <topology evidence="2">Multi-pass membrane protein</topology>
    </subcellularLocation>
</comment>
<protein>
    <recommendedName>
        <fullName evidence="12">Peptidase M50 domain-containing protein</fullName>
    </recommendedName>
</protein>
<proteinExistence type="inferred from homology"/>
<feature type="transmembrane region" description="Helical" evidence="11">
    <location>
        <begin position="96"/>
        <end position="117"/>
    </location>
</feature>
<evidence type="ECO:0000256" key="9">
    <source>
        <dbReference type="ARBA" id="ARBA00023049"/>
    </source>
</evidence>
<gene>
    <name evidence="13" type="ORF">COT23_03030</name>
</gene>
<evidence type="ECO:0000256" key="11">
    <source>
        <dbReference type="SAM" id="Phobius"/>
    </source>
</evidence>
<evidence type="ECO:0000259" key="12">
    <source>
        <dbReference type="Pfam" id="PF02163"/>
    </source>
</evidence>
<comment type="similarity">
    <text evidence="3">Belongs to the peptidase M50B family.</text>
</comment>
<keyword evidence="9" id="KW-0482">Metalloprotease</keyword>
<dbReference type="Proteomes" id="UP000228687">
    <property type="component" value="Unassembled WGS sequence"/>
</dbReference>
<comment type="caution">
    <text evidence="13">The sequence shown here is derived from an EMBL/GenBank/DDBJ whole genome shotgun (WGS) entry which is preliminary data.</text>
</comment>
<dbReference type="GO" id="GO:0004222">
    <property type="term" value="F:metalloendopeptidase activity"/>
    <property type="evidence" value="ECO:0007669"/>
    <property type="project" value="InterPro"/>
</dbReference>
<dbReference type="InterPro" id="IPR004387">
    <property type="entry name" value="Pept_M50_Zn"/>
</dbReference>
<dbReference type="Pfam" id="PF02163">
    <property type="entry name" value="Peptidase_M50"/>
    <property type="match status" value="1"/>
</dbReference>
<dbReference type="InterPro" id="IPR036034">
    <property type="entry name" value="PDZ_sf"/>
</dbReference>
<dbReference type="EMBL" id="PEXT01000061">
    <property type="protein sequence ID" value="PIS43134.1"/>
    <property type="molecule type" value="Genomic_DNA"/>
</dbReference>
<keyword evidence="6" id="KW-0378">Hydrolase</keyword>